<feature type="binding site" evidence="7">
    <location>
        <position position="59"/>
    </location>
    <ligand>
        <name>Zn(2+)</name>
        <dbReference type="ChEBI" id="CHEBI:29105"/>
        <label>2</label>
    </ligand>
</feature>
<dbReference type="AlphaFoldDB" id="A0A370DHZ0"/>
<feature type="domain" description="Metallo-beta-lactamase" evidence="8">
    <location>
        <begin position="12"/>
        <end position="180"/>
    </location>
</feature>
<dbReference type="EMBL" id="QFXC01000007">
    <property type="protein sequence ID" value="RDH84535.1"/>
    <property type="molecule type" value="Genomic_DNA"/>
</dbReference>
<dbReference type="PANTHER" id="PTHR43705">
    <property type="entry name" value="HYDROXYACYLGLUTATHIONE HYDROLASE"/>
    <property type="match status" value="1"/>
</dbReference>
<dbReference type="InterPro" id="IPR032282">
    <property type="entry name" value="HAGH_C"/>
</dbReference>
<evidence type="ECO:0000256" key="6">
    <source>
        <dbReference type="ARBA" id="ARBA00022833"/>
    </source>
</evidence>
<dbReference type="PIRSF" id="PIRSF005457">
    <property type="entry name" value="Glx"/>
    <property type="match status" value="1"/>
</dbReference>
<dbReference type="InterPro" id="IPR035680">
    <property type="entry name" value="Clx_II_MBL"/>
</dbReference>
<feature type="binding site" evidence="7">
    <location>
        <position position="125"/>
    </location>
    <ligand>
        <name>Zn(2+)</name>
        <dbReference type="ChEBI" id="CHEBI:29105"/>
        <label>1</label>
    </ligand>
</feature>
<dbReference type="InterPro" id="IPR050110">
    <property type="entry name" value="Glyoxalase_II_hydrolase"/>
</dbReference>
<dbReference type="CDD" id="cd07723">
    <property type="entry name" value="hydroxyacylglutathione_hydrolase_MBL-fold"/>
    <property type="match status" value="1"/>
</dbReference>
<gene>
    <name evidence="7 9" type="primary">gloB</name>
    <name evidence="9" type="ORF">DIZ80_03420</name>
</gene>
<dbReference type="HAMAP" id="MF_01374">
    <property type="entry name" value="Glyoxalase_2"/>
    <property type="match status" value="1"/>
</dbReference>
<comment type="function">
    <text evidence="7">Thiolesterase that catalyzes the hydrolysis of S-D-lactoyl-glutathione to form glutathione and D-lactic acid.</text>
</comment>
<name>A0A370DHZ0_9GAMM</name>
<keyword evidence="6 7" id="KW-0862">Zinc</keyword>
<dbReference type="EC" id="3.1.2.6" evidence="7"/>
<keyword evidence="4 7" id="KW-0479">Metal-binding</keyword>
<comment type="caution">
    <text evidence="9">The sequence shown here is derived from an EMBL/GenBank/DDBJ whole genome shotgun (WGS) entry which is preliminary data.</text>
</comment>
<comment type="catalytic activity">
    <reaction evidence="1 7">
        <text>an S-(2-hydroxyacyl)glutathione + H2O = a 2-hydroxy carboxylate + glutathione + H(+)</text>
        <dbReference type="Rhea" id="RHEA:21864"/>
        <dbReference type="ChEBI" id="CHEBI:15377"/>
        <dbReference type="ChEBI" id="CHEBI:15378"/>
        <dbReference type="ChEBI" id="CHEBI:57925"/>
        <dbReference type="ChEBI" id="CHEBI:58896"/>
        <dbReference type="ChEBI" id="CHEBI:71261"/>
        <dbReference type="EC" id="3.1.2.6"/>
    </reaction>
</comment>
<evidence type="ECO:0000313" key="10">
    <source>
        <dbReference type="Proteomes" id="UP000254266"/>
    </source>
</evidence>
<keyword evidence="5 7" id="KW-0378">Hydrolase</keyword>
<comment type="similarity">
    <text evidence="3 7">Belongs to the metallo-beta-lactamase superfamily. Glyoxalase II family.</text>
</comment>
<feature type="binding site" evidence="7">
    <location>
        <position position="180"/>
    </location>
    <ligand>
        <name>Zn(2+)</name>
        <dbReference type="ChEBI" id="CHEBI:29105"/>
        <label>2</label>
    </ligand>
</feature>
<evidence type="ECO:0000256" key="7">
    <source>
        <dbReference type="HAMAP-Rule" id="MF_01374"/>
    </source>
</evidence>
<feature type="binding site" evidence="7">
    <location>
        <position position="55"/>
    </location>
    <ligand>
        <name>Zn(2+)</name>
        <dbReference type="ChEBI" id="CHEBI:29105"/>
        <label>1</label>
    </ligand>
</feature>
<evidence type="ECO:0000256" key="1">
    <source>
        <dbReference type="ARBA" id="ARBA00001623"/>
    </source>
</evidence>
<evidence type="ECO:0000256" key="2">
    <source>
        <dbReference type="ARBA" id="ARBA00004963"/>
    </source>
</evidence>
<dbReference type="GO" id="GO:0046872">
    <property type="term" value="F:metal ion binding"/>
    <property type="evidence" value="ECO:0007669"/>
    <property type="project" value="UniProtKB-KW"/>
</dbReference>
<dbReference type="GO" id="GO:0004416">
    <property type="term" value="F:hydroxyacylglutathione hydrolase activity"/>
    <property type="evidence" value="ECO:0007669"/>
    <property type="project" value="UniProtKB-UniRule"/>
</dbReference>
<feature type="binding site" evidence="7">
    <location>
        <position position="142"/>
    </location>
    <ligand>
        <name>Zn(2+)</name>
        <dbReference type="ChEBI" id="CHEBI:29105"/>
        <label>1</label>
    </ligand>
</feature>
<feature type="binding site" evidence="7">
    <location>
        <position position="142"/>
    </location>
    <ligand>
        <name>Zn(2+)</name>
        <dbReference type="ChEBI" id="CHEBI:29105"/>
        <label>2</label>
    </ligand>
</feature>
<evidence type="ECO:0000313" key="9">
    <source>
        <dbReference type="EMBL" id="RDH84535.1"/>
    </source>
</evidence>
<dbReference type="SUPFAM" id="SSF56281">
    <property type="entry name" value="Metallo-hydrolase/oxidoreductase"/>
    <property type="match status" value="1"/>
</dbReference>
<accession>A0A370DHZ0</accession>
<evidence type="ECO:0000256" key="4">
    <source>
        <dbReference type="ARBA" id="ARBA00022723"/>
    </source>
</evidence>
<comment type="cofactor">
    <cofactor evidence="7">
        <name>Zn(2+)</name>
        <dbReference type="ChEBI" id="CHEBI:29105"/>
    </cofactor>
    <text evidence="7">Binds 2 Zn(2+) ions per subunit.</text>
</comment>
<dbReference type="Gene3D" id="3.60.15.10">
    <property type="entry name" value="Ribonuclease Z/Hydroxyacylglutathione hydrolase-like"/>
    <property type="match status" value="1"/>
</dbReference>
<keyword evidence="10" id="KW-1185">Reference proteome</keyword>
<dbReference type="GO" id="GO:0019243">
    <property type="term" value="P:methylglyoxal catabolic process to D-lactate via S-lactoyl-glutathione"/>
    <property type="evidence" value="ECO:0007669"/>
    <property type="project" value="UniProtKB-UniRule"/>
</dbReference>
<evidence type="ECO:0000259" key="8">
    <source>
        <dbReference type="SMART" id="SM00849"/>
    </source>
</evidence>
<reference evidence="9 10" key="1">
    <citation type="journal article" date="2018" name="ISME J.">
        <title>Endosymbiont genomes yield clues of tubeworm success.</title>
        <authorList>
            <person name="Li Y."/>
            <person name="Liles M.R."/>
            <person name="Halanych K.M."/>
        </authorList>
    </citation>
    <scope>NUCLEOTIDE SEQUENCE [LARGE SCALE GENOMIC DNA]</scope>
    <source>
        <strain evidence="9">A1464</strain>
    </source>
</reference>
<dbReference type="UniPathway" id="UPA00619">
    <property type="reaction ID" value="UER00676"/>
</dbReference>
<dbReference type="InterPro" id="IPR017782">
    <property type="entry name" value="Hydroxyacylglutathione_Hdrlase"/>
</dbReference>
<comment type="subunit">
    <text evidence="7">Monomer.</text>
</comment>
<dbReference type="Pfam" id="PF16123">
    <property type="entry name" value="HAGH_C"/>
    <property type="match status" value="1"/>
</dbReference>
<dbReference type="PANTHER" id="PTHR43705:SF1">
    <property type="entry name" value="HYDROXYACYLGLUTATHIONE HYDROLASE GLOB"/>
    <property type="match status" value="1"/>
</dbReference>
<protein>
    <recommendedName>
        <fullName evidence="7">Hydroxyacylglutathione hydrolase</fullName>
        <ecNumber evidence="7">3.1.2.6</ecNumber>
    </recommendedName>
    <alternativeName>
        <fullName evidence="7">Glyoxalase II</fullName>
        <shortName evidence="7">Glx II</shortName>
    </alternativeName>
</protein>
<sequence>MLNITLIHALSDNYIWVLQRDNAPMVVIVDPGEADPVIEYIEDNNLQLVTILITHQHYDHTGGVADLLKRYPETRLIGPDRTPSDIPLAIDLPVTDLFTTTVKEDSEVKIPELDICFKVKQIPGHTLDHLAYIGEGVVFCGDTLFAAGCGRIFSGTPKMFADSLAVLMGLPEETKMYCAHEYTVDNLGFAKWVEPESDVINQRDDVEMAKQEEGIATVPTTVGLELKTNPFVRLQQPIVKQAAEKFAGRELLEDWEVFAALREWKDTKYD</sequence>
<dbReference type="InterPro" id="IPR036866">
    <property type="entry name" value="RibonucZ/Hydroxyglut_hydro"/>
</dbReference>
<evidence type="ECO:0000256" key="3">
    <source>
        <dbReference type="ARBA" id="ARBA00006759"/>
    </source>
</evidence>
<proteinExistence type="inferred from homology"/>
<organism evidence="9 10">
    <name type="scientific">endosymbiont of Galathealinum brachiosum</name>
    <dbReference type="NCBI Taxonomy" id="2200906"/>
    <lineage>
        <taxon>Bacteria</taxon>
        <taxon>Pseudomonadati</taxon>
        <taxon>Pseudomonadota</taxon>
        <taxon>Gammaproteobacteria</taxon>
        <taxon>sulfur-oxidizing symbionts</taxon>
    </lineage>
</organism>
<dbReference type="NCBIfam" id="TIGR03413">
    <property type="entry name" value="GSH_gloB"/>
    <property type="match status" value="1"/>
</dbReference>
<dbReference type="SMART" id="SM00849">
    <property type="entry name" value="Lactamase_B"/>
    <property type="match status" value="1"/>
</dbReference>
<comment type="pathway">
    <text evidence="2 7">Secondary metabolite metabolism; methylglyoxal degradation; (R)-lactate from methylglyoxal: step 2/2.</text>
</comment>
<feature type="binding site" evidence="7">
    <location>
        <position position="57"/>
    </location>
    <ligand>
        <name>Zn(2+)</name>
        <dbReference type="ChEBI" id="CHEBI:29105"/>
        <label>1</label>
    </ligand>
</feature>
<dbReference type="Pfam" id="PF00753">
    <property type="entry name" value="Lactamase_B"/>
    <property type="match status" value="1"/>
</dbReference>
<evidence type="ECO:0000256" key="5">
    <source>
        <dbReference type="ARBA" id="ARBA00022801"/>
    </source>
</evidence>
<dbReference type="InterPro" id="IPR001279">
    <property type="entry name" value="Metallo-B-lactamas"/>
</dbReference>
<dbReference type="Proteomes" id="UP000254266">
    <property type="component" value="Unassembled WGS sequence"/>
</dbReference>
<feature type="binding site" evidence="7">
    <location>
        <position position="60"/>
    </location>
    <ligand>
        <name>Zn(2+)</name>
        <dbReference type="ChEBI" id="CHEBI:29105"/>
        <label>2</label>
    </ligand>
</feature>